<feature type="domain" description="GxGYxYP putative glycoside hydrolase C-terminal" evidence="2">
    <location>
        <begin position="310"/>
        <end position="527"/>
    </location>
</feature>
<dbReference type="Pfam" id="PF16216">
    <property type="entry name" value="GxGYxYP_N"/>
    <property type="match status" value="1"/>
</dbReference>
<evidence type="ECO:0008006" key="8">
    <source>
        <dbReference type="Google" id="ProtNLM"/>
    </source>
</evidence>
<keyword evidence="1" id="KW-0732">Signal</keyword>
<feature type="chain" id="PRO_5034566030" description="GxGYxY motif-containing protein" evidence="1">
    <location>
        <begin position="22"/>
        <end position="544"/>
    </location>
</feature>
<dbReference type="PANTHER" id="PTHR37321">
    <property type="entry name" value="EXPORTED PROTEIN-RELATED"/>
    <property type="match status" value="1"/>
</dbReference>
<dbReference type="Pfam" id="PF14323">
    <property type="entry name" value="GxGYxYP_C"/>
    <property type="match status" value="1"/>
</dbReference>
<dbReference type="EMBL" id="CP080507">
    <property type="protein sequence ID" value="QYM79912.1"/>
    <property type="molecule type" value="Genomic_DNA"/>
</dbReference>
<keyword evidence="7" id="KW-1185">Reference proteome</keyword>
<feature type="domain" description="GxGYxYP putative glycoside hydrolase second N-terminal" evidence="4">
    <location>
        <begin position="113"/>
        <end position="185"/>
    </location>
</feature>
<dbReference type="InterPro" id="IPR032626">
    <property type="entry name" value="GxGYxYP_N_1st"/>
</dbReference>
<feature type="domain" description="GxGYxYP putative glycoside hydrolase third N-terminal" evidence="5">
    <location>
        <begin position="189"/>
        <end position="284"/>
    </location>
</feature>
<evidence type="ECO:0000256" key="1">
    <source>
        <dbReference type="SAM" id="SignalP"/>
    </source>
</evidence>
<evidence type="ECO:0000259" key="5">
    <source>
        <dbReference type="Pfam" id="PF20958"/>
    </source>
</evidence>
<gene>
    <name evidence="6" type="ORF">K0B96_04650</name>
</gene>
<proteinExistence type="predicted"/>
<dbReference type="KEGG" id="ole:K0B96_04650"/>
<protein>
    <recommendedName>
        <fullName evidence="8">GxGYxY motif-containing protein</fullName>
    </recommendedName>
</protein>
<dbReference type="PANTHER" id="PTHR37321:SF1">
    <property type="entry name" value="EXPORTED PROTEIN"/>
    <property type="match status" value="1"/>
</dbReference>
<accession>A0A8F9XH46</accession>
<dbReference type="Gene3D" id="3.20.20.490">
    <property type="entry name" value="GxGYxYP glycoside hydrolase, C-terminal domain"/>
    <property type="match status" value="1"/>
</dbReference>
<dbReference type="InterPro" id="IPR048309">
    <property type="entry name" value="GxGYxYP_N_3rd"/>
</dbReference>
<feature type="signal peptide" evidence="1">
    <location>
        <begin position="1"/>
        <end position="21"/>
    </location>
</feature>
<dbReference type="AlphaFoldDB" id="A0A8F9XH46"/>
<evidence type="ECO:0000259" key="4">
    <source>
        <dbReference type="Pfam" id="PF20957"/>
    </source>
</evidence>
<sequence length="544" mass="61263">MKRIILLSLLTLSAAALRVQAIPGVAGPIPKEAYTVVAQDNWEINGSLPENALLISLQGLANTDAPRVFVEYPPSWHFHDFAPVKDFYATRYGIKFTRLATPDAALTALSKFAKGYIVWDKNVRTSLNVAFTAAGVQRGVVVDESLIPLAEKHGLKPLADFRGQFTGQSDVQIYEWALDRYWKDCSRDYLIWMGGVAWNTMEPGVADLGIAMHAFVADLSANPKDKEELALHRRILAQMNPGAFIFGWHSYAKDSEGEWVTLTSSYGLKVIGLNTFPNGTFMSQIEFSPGFKFTNNNHVTRQQKVTAEPKVYVCLVQSDSMGIGAWNEPERGQIYYNWDVGIDGVRWYPGVLEMFAKDKTPKDYFNGGQSGYMYPVAIPPDRFPGLMKEMNEMMAKYDLHVVSVMDHTRRSASVPVGYFDVPKRTVDEYFKYAPDVIGFINGYAAAHTYDARNGQAFMSYDYYLDEHRPVPDAVADLNELMRLNPKRPYYLLVHVRESNSIKRVMEIVGQLDEHPEVVPVDTFLKLAASNPTFKPRYADEALKP</sequence>
<evidence type="ECO:0000313" key="6">
    <source>
        <dbReference type="EMBL" id="QYM79912.1"/>
    </source>
</evidence>
<evidence type="ECO:0000313" key="7">
    <source>
        <dbReference type="Proteomes" id="UP000825051"/>
    </source>
</evidence>
<dbReference type="Pfam" id="PF20957">
    <property type="entry name" value="GxGYxYP_N_2nd"/>
    <property type="match status" value="1"/>
</dbReference>
<dbReference type="Pfam" id="PF20958">
    <property type="entry name" value="GxGYxYP_N_3rd"/>
    <property type="match status" value="1"/>
</dbReference>
<dbReference type="InterPro" id="IPR025832">
    <property type="entry name" value="GxGYxYP_C"/>
</dbReference>
<dbReference type="Proteomes" id="UP000825051">
    <property type="component" value="Chromosome"/>
</dbReference>
<organism evidence="6 7">
    <name type="scientific">Horticoccus luteus</name>
    <dbReference type="NCBI Taxonomy" id="2862869"/>
    <lineage>
        <taxon>Bacteria</taxon>
        <taxon>Pseudomonadati</taxon>
        <taxon>Verrucomicrobiota</taxon>
        <taxon>Opitutia</taxon>
        <taxon>Opitutales</taxon>
        <taxon>Opitutaceae</taxon>
        <taxon>Horticoccus</taxon>
    </lineage>
</organism>
<name>A0A8F9XH46_9BACT</name>
<reference evidence="6" key="1">
    <citation type="submission" date="2021-08" db="EMBL/GenBank/DDBJ databases">
        <title>Genome of a novel bacterium of the phylum Verrucomicrobia, Oleiharenicola sp. KSB-15.</title>
        <authorList>
            <person name="Chung J.-H."/>
            <person name="Ahn J.-H."/>
            <person name="Yoon Y."/>
            <person name="Kim D.-Y."/>
            <person name="An S.-H."/>
            <person name="Park I."/>
            <person name="Yeon J."/>
        </authorList>
    </citation>
    <scope>NUCLEOTIDE SEQUENCE</scope>
    <source>
        <strain evidence="6">KSB-15</strain>
    </source>
</reference>
<evidence type="ECO:0000259" key="2">
    <source>
        <dbReference type="Pfam" id="PF14323"/>
    </source>
</evidence>
<evidence type="ECO:0000259" key="3">
    <source>
        <dbReference type="Pfam" id="PF16216"/>
    </source>
</evidence>
<dbReference type="InterPro" id="IPR038410">
    <property type="entry name" value="GxGYxYP_C_sf"/>
</dbReference>
<dbReference type="InterPro" id="IPR048310">
    <property type="entry name" value="GxGYxYP_N_2nd"/>
</dbReference>
<dbReference type="RefSeq" id="WP_220164360.1">
    <property type="nucleotide sequence ID" value="NZ_CP080507.1"/>
</dbReference>
<feature type="domain" description="GxGYxYP putative glycoside hydrolase first N-terminal" evidence="3">
    <location>
        <begin position="36"/>
        <end position="107"/>
    </location>
</feature>